<reference evidence="6" key="1">
    <citation type="submission" date="2012-12" db="EMBL/GenBank/DDBJ databases">
        <authorList>
            <person name="Hellsten U."/>
            <person name="Grimwood J."/>
            <person name="Chapman J.A."/>
            <person name="Shapiro H."/>
            <person name="Aerts A."/>
            <person name="Otillar R.P."/>
            <person name="Terry A.Y."/>
            <person name="Boore J.L."/>
            <person name="Simakov O."/>
            <person name="Marletaz F."/>
            <person name="Cho S.-J."/>
            <person name="Edsinger-Gonzales E."/>
            <person name="Havlak P."/>
            <person name="Kuo D.-H."/>
            <person name="Larsson T."/>
            <person name="Lv J."/>
            <person name="Arendt D."/>
            <person name="Savage R."/>
            <person name="Osoegawa K."/>
            <person name="de Jong P."/>
            <person name="Lindberg D.R."/>
            <person name="Seaver E.C."/>
            <person name="Weisblat D.A."/>
            <person name="Putnam N.H."/>
            <person name="Grigoriev I.V."/>
            <person name="Rokhsar D.S."/>
        </authorList>
    </citation>
    <scope>NUCLEOTIDE SEQUENCE</scope>
    <source>
        <strain evidence="6">I ESC-2004</strain>
    </source>
</reference>
<proteinExistence type="predicted"/>
<dbReference type="Proteomes" id="UP000014760">
    <property type="component" value="Unassembled WGS sequence"/>
</dbReference>
<evidence type="ECO:0008006" key="7">
    <source>
        <dbReference type="Google" id="ProtNLM"/>
    </source>
</evidence>
<gene>
    <name evidence="4" type="ORF">CAPTEDRAFT_210970</name>
</gene>
<protein>
    <recommendedName>
        <fullName evidence="7">LRRCT domain-containing protein</fullName>
    </recommendedName>
</protein>
<keyword evidence="3" id="KW-0732">Signal</keyword>
<keyword evidence="2" id="KW-0677">Repeat</keyword>
<sequence length="367" mass="40929">MSVAFRCLARVVLCLAFIKSHSATLTYSAESLTTLATIKYVFLVEDGIDLTHNSLSEINADETFCDESPLAFLDLSYNKINYIEVGSFKGCLSLSVLYLNSNELTAFPDLRNLAGVLETLSVAANEIQTVSVADVSYLAKLTVLMLTLNPLVTFADLSHNLPNIVNIKMTGIQFECCRDYAWVKEHADLFSFEGVTYINDEPCSSPAKWVGRSLEFFTYQDIYQEPCNLRNLAGVLETLSVAANEIQTVSVADVSYLAKLTVLMLTLNPLVTFADLSHNLPNIVNIKMTGIQFECCRDYAWVKEHADLFSFEGVTYINDEPCSSPAKWVGRSLEFFTYQDIYQEPCRNGNAPTLAILGIDIYESQLF</sequence>
<dbReference type="PROSITE" id="PS51450">
    <property type="entry name" value="LRR"/>
    <property type="match status" value="1"/>
</dbReference>
<dbReference type="Gene3D" id="3.80.10.10">
    <property type="entry name" value="Ribonuclease Inhibitor"/>
    <property type="match status" value="2"/>
</dbReference>
<dbReference type="EnsemblMetazoa" id="CapteT210970">
    <property type="protein sequence ID" value="CapteP210970"/>
    <property type="gene ID" value="CapteG210970"/>
</dbReference>
<dbReference type="EMBL" id="AMQN01014129">
    <property type="status" value="NOT_ANNOTATED_CDS"/>
    <property type="molecule type" value="Genomic_DNA"/>
</dbReference>
<dbReference type="OrthoDB" id="8948968at2759"/>
<dbReference type="PANTHER" id="PTHR24369">
    <property type="entry name" value="ANTIGEN BSP, PUTATIVE-RELATED"/>
    <property type="match status" value="1"/>
</dbReference>
<reference evidence="4 6" key="2">
    <citation type="journal article" date="2013" name="Nature">
        <title>Insights into bilaterian evolution from three spiralian genomes.</title>
        <authorList>
            <person name="Simakov O."/>
            <person name="Marletaz F."/>
            <person name="Cho S.J."/>
            <person name="Edsinger-Gonzales E."/>
            <person name="Havlak P."/>
            <person name="Hellsten U."/>
            <person name="Kuo D.H."/>
            <person name="Larsson T."/>
            <person name="Lv J."/>
            <person name="Arendt D."/>
            <person name="Savage R."/>
            <person name="Osoegawa K."/>
            <person name="de Jong P."/>
            <person name="Grimwood J."/>
            <person name="Chapman J.A."/>
            <person name="Shapiro H."/>
            <person name="Aerts A."/>
            <person name="Otillar R.P."/>
            <person name="Terry A.Y."/>
            <person name="Boore J.L."/>
            <person name="Grigoriev I.V."/>
            <person name="Lindberg D.R."/>
            <person name="Seaver E.C."/>
            <person name="Weisblat D.A."/>
            <person name="Putnam N.H."/>
            <person name="Rokhsar D.S."/>
        </authorList>
    </citation>
    <scope>NUCLEOTIDE SEQUENCE</scope>
    <source>
        <strain evidence="4 6">I ESC-2004</strain>
    </source>
</reference>
<organism evidence="4">
    <name type="scientific">Capitella teleta</name>
    <name type="common">Polychaete worm</name>
    <dbReference type="NCBI Taxonomy" id="283909"/>
    <lineage>
        <taxon>Eukaryota</taxon>
        <taxon>Metazoa</taxon>
        <taxon>Spiralia</taxon>
        <taxon>Lophotrochozoa</taxon>
        <taxon>Annelida</taxon>
        <taxon>Polychaeta</taxon>
        <taxon>Sedentaria</taxon>
        <taxon>Scolecida</taxon>
        <taxon>Capitellidae</taxon>
        <taxon>Capitella</taxon>
    </lineage>
</organism>
<reference evidence="5" key="3">
    <citation type="submission" date="2015-06" db="UniProtKB">
        <authorList>
            <consortium name="EnsemblMetazoa"/>
        </authorList>
    </citation>
    <scope>IDENTIFICATION</scope>
</reference>
<evidence type="ECO:0000313" key="4">
    <source>
        <dbReference type="EMBL" id="ELT90854.1"/>
    </source>
</evidence>
<dbReference type="InterPro" id="IPR032675">
    <property type="entry name" value="LRR_dom_sf"/>
</dbReference>
<dbReference type="Pfam" id="PF13855">
    <property type="entry name" value="LRR_8"/>
    <property type="match status" value="1"/>
</dbReference>
<dbReference type="SUPFAM" id="SSF52058">
    <property type="entry name" value="L domain-like"/>
    <property type="match status" value="1"/>
</dbReference>
<evidence type="ECO:0000313" key="5">
    <source>
        <dbReference type="EnsemblMetazoa" id="CapteP210970"/>
    </source>
</evidence>
<accession>R7TAY2</accession>
<dbReference type="GO" id="GO:0005886">
    <property type="term" value="C:plasma membrane"/>
    <property type="evidence" value="ECO:0007669"/>
    <property type="project" value="TreeGrafter"/>
</dbReference>
<dbReference type="STRING" id="283909.R7TAY2"/>
<dbReference type="EMBL" id="AMQN01014128">
    <property type="status" value="NOT_ANNOTATED_CDS"/>
    <property type="molecule type" value="Genomic_DNA"/>
</dbReference>
<dbReference type="HOGENOM" id="CLU_074440_0_0_1"/>
<keyword evidence="6" id="KW-1185">Reference proteome</keyword>
<evidence type="ECO:0000256" key="2">
    <source>
        <dbReference type="ARBA" id="ARBA00022737"/>
    </source>
</evidence>
<evidence type="ECO:0000256" key="1">
    <source>
        <dbReference type="ARBA" id="ARBA00022614"/>
    </source>
</evidence>
<dbReference type="EMBL" id="KB310753">
    <property type="protein sequence ID" value="ELT90854.1"/>
    <property type="molecule type" value="Genomic_DNA"/>
</dbReference>
<feature type="chain" id="PRO_5008786820" description="LRRCT domain-containing protein" evidence="3">
    <location>
        <begin position="24"/>
        <end position="367"/>
    </location>
</feature>
<dbReference type="PANTHER" id="PTHR24369:SF213">
    <property type="entry name" value="INSULIN LIKE GROWTH FACTOR BINDING PROTEIN ACID LABILE SUBUNIT"/>
    <property type="match status" value="1"/>
</dbReference>
<dbReference type="AlphaFoldDB" id="R7TAY2"/>
<feature type="signal peptide" evidence="3">
    <location>
        <begin position="1"/>
        <end position="23"/>
    </location>
</feature>
<evidence type="ECO:0000313" key="6">
    <source>
        <dbReference type="Proteomes" id="UP000014760"/>
    </source>
</evidence>
<dbReference type="InterPro" id="IPR001611">
    <property type="entry name" value="Leu-rich_rpt"/>
</dbReference>
<keyword evidence="1" id="KW-0433">Leucine-rich repeat</keyword>
<dbReference type="InterPro" id="IPR050541">
    <property type="entry name" value="LRR_TM_domain-containing"/>
</dbReference>
<evidence type="ECO:0000256" key="3">
    <source>
        <dbReference type="SAM" id="SignalP"/>
    </source>
</evidence>
<name>R7TAY2_CAPTE</name>